<dbReference type="InterPro" id="IPR019734">
    <property type="entry name" value="TPR_rpt"/>
</dbReference>
<gene>
    <name evidence="8" type="ORF">NJQ99_15800</name>
</gene>
<keyword evidence="9" id="KW-1185">Reference proteome</keyword>
<dbReference type="Pfam" id="PF00593">
    <property type="entry name" value="TonB_dep_Rec_b-barrel"/>
    <property type="match status" value="1"/>
</dbReference>
<feature type="signal peptide" evidence="5">
    <location>
        <begin position="1"/>
        <end position="24"/>
    </location>
</feature>
<evidence type="ECO:0000256" key="2">
    <source>
        <dbReference type="ARBA" id="ARBA00023136"/>
    </source>
</evidence>
<name>A0A9J6PHA4_9PROT</name>
<dbReference type="PROSITE" id="PS50005">
    <property type="entry name" value="TPR"/>
    <property type="match status" value="1"/>
</dbReference>
<evidence type="ECO:0000259" key="6">
    <source>
        <dbReference type="Pfam" id="PF00593"/>
    </source>
</evidence>
<keyword evidence="4" id="KW-0802">TPR repeat</keyword>
<keyword evidence="5" id="KW-0732">Signal</keyword>
<dbReference type="PANTHER" id="PTHR38731">
    <property type="entry name" value="LIPL45-RELATED LIPOPROTEIN-RELATED"/>
    <property type="match status" value="1"/>
</dbReference>
<dbReference type="RefSeq" id="WP_269333846.1">
    <property type="nucleotide sequence ID" value="NZ_JAMZFT010000004.1"/>
</dbReference>
<comment type="caution">
    <text evidence="8">The sequence shown here is derived from an EMBL/GenBank/DDBJ whole genome shotgun (WGS) entry which is preliminary data.</text>
</comment>
<evidence type="ECO:0000256" key="3">
    <source>
        <dbReference type="ARBA" id="ARBA00023237"/>
    </source>
</evidence>
<dbReference type="SUPFAM" id="SSF56935">
    <property type="entry name" value="Porins"/>
    <property type="match status" value="1"/>
</dbReference>
<feature type="domain" description="TonB-dependent receptor-like beta-barrel" evidence="6">
    <location>
        <begin position="722"/>
        <end position="1091"/>
    </location>
</feature>
<comment type="subcellular location">
    <subcellularLocation>
        <location evidence="1">Cell outer membrane</location>
    </subcellularLocation>
</comment>
<sequence length="1129" mass="123216">MRAHLGMGAAALFLVAGAAMESHAADSRSCDQLAGRVISAQGSVEYRAGSDWRRAGLDQELCDRDAIRTGANSRAAVQLADDAVLRLDANTTLVLSDVTPEPQERSFLQLVVGAIHSFSRSPRTLKVDTPYINATIEGTEFALRVTETDSTLTVVEGLVVASNDRGTLDVSSGSAARADATSAPRSVVVVRPRDAVTWGLYYPPALSMEPTAAVDPASMIEAQRLVERGRTDAAIARLREDGTPTMRARLYLASLYMSVGRADEARQVLDGVLRAEPGNGDALALSAVIDVVRNENASAMTKAQRAVEVSPDSAAPYIALSLAQQSEFRLEEARDTLLAGAARVPDSALIQARLSEIWLSLGYRDRSGEAADRALALDPELQRAHVMKGFAALTEYRTADAKAAFDKAVVLDEADPMPRLGRGLALIREGDLTAGRGELDAAVALDSNRSLLRSYLGKAYFEEERSPLAREQYVIAKELDPQDPTPYLYEAIRLQTENRPGEALAEIQQSIARNDNRAVYRGRLQLDQDAAARGASLGRIYEDLGFIALGMREAARSQNIDPANAAAHRFLADLYRNERRRELARVSELTRSQLLQGLTLSPVQPSLTETNLNLVSSGGPANAGFNEYTSLFDSDGTRITATGSVGNDQTLGGEVAVAGRQGNVAASLGIFQFRSDGFRYNFDASHSIYNAFGQWAVSPEVTLQIEARHRETVNGDLAMNFDPDDYDPYFEQSLRDNSLRLGMKLAPDPRNTTLVSLLYSHRRASETATQGFINIGLGPQPFFLNTNIDAKSFQTEVQHIYQADAFNLTFGASMTSSDEESNSYFSTAVLPPIASGLQALDSEDYRAYAYGSFILPQDLTLTAGLSLQDFESGPKDVSGVNPKFGLEWRPLPSVALRAAYTQVIKPPLVSNRTIEPTQVAGFNQYFDDGNGAKSRRWGFGVDWQISDTMFAGAEATWRRIDEPVQLTPASAIYPDHEEETHRFYFSMLPHPRVPVGIEFVYDRFKAEPSVLTNIGPVPLEMQTFSIPLTARYFDPSGFFGGVRATYVNQDVERAAGSAFADGQSDFFVVDADVGYRFPNRAGSFSLEVRNLFDSGFSYQDDGFREFGDEPSTGPYFPSATVMGRLTLNF</sequence>
<keyword evidence="8" id="KW-0675">Receptor</keyword>
<evidence type="ECO:0000256" key="5">
    <source>
        <dbReference type="SAM" id="SignalP"/>
    </source>
</evidence>
<evidence type="ECO:0000256" key="1">
    <source>
        <dbReference type="ARBA" id="ARBA00004442"/>
    </source>
</evidence>
<evidence type="ECO:0000313" key="9">
    <source>
        <dbReference type="Proteomes" id="UP001055804"/>
    </source>
</evidence>
<dbReference type="Proteomes" id="UP001055804">
    <property type="component" value="Unassembled WGS sequence"/>
</dbReference>
<accession>A0A9J6PHA4</accession>
<proteinExistence type="predicted"/>
<keyword evidence="2" id="KW-0472">Membrane</keyword>
<dbReference type="AlphaFoldDB" id="A0A9J6PHA4"/>
<dbReference type="InterPro" id="IPR036942">
    <property type="entry name" value="Beta-barrel_TonB_sf"/>
</dbReference>
<dbReference type="Gene3D" id="1.25.40.10">
    <property type="entry name" value="Tetratricopeptide repeat domain"/>
    <property type="match status" value="1"/>
</dbReference>
<keyword evidence="3" id="KW-0998">Cell outer membrane</keyword>
<protein>
    <submittedName>
        <fullName evidence="8">TonB-dependent receptor</fullName>
    </submittedName>
</protein>
<evidence type="ECO:0000259" key="7">
    <source>
        <dbReference type="Pfam" id="PF04773"/>
    </source>
</evidence>
<dbReference type="SUPFAM" id="SSF48452">
    <property type="entry name" value="TPR-like"/>
    <property type="match status" value="1"/>
</dbReference>
<evidence type="ECO:0000313" key="8">
    <source>
        <dbReference type="EMBL" id="MCP1337886.1"/>
    </source>
</evidence>
<dbReference type="PANTHER" id="PTHR38731:SF3">
    <property type="entry name" value="BLL6125 PROTEIN"/>
    <property type="match status" value="1"/>
</dbReference>
<reference evidence="8" key="1">
    <citation type="submission" date="2022-06" db="EMBL/GenBank/DDBJ databases">
        <title>Isolation and Genomics of Futiania mangrovii gen. nov., sp. nov., a Rare and Metabolically-versatile member in the Class Alphaproteobacteria.</title>
        <authorList>
            <person name="Liu L."/>
            <person name="Huang W.-C."/>
            <person name="Pan J."/>
            <person name="Li J."/>
            <person name="Huang Y."/>
            <person name="Du H."/>
            <person name="Liu Y."/>
            <person name="Li M."/>
        </authorList>
    </citation>
    <scope>NUCLEOTIDE SEQUENCE</scope>
    <source>
        <strain evidence="8">FT118</strain>
    </source>
</reference>
<feature type="domain" description="FecR protein" evidence="7">
    <location>
        <begin position="65"/>
        <end position="159"/>
    </location>
</feature>
<dbReference type="Pfam" id="PF04773">
    <property type="entry name" value="FecR"/>
    <property type="match status" value="1"/>
</dbReference>
<dbReference type="EMBL" id="JAMZFT010000004">
    <property type="protein sequence ID" value="MCP1337886.1"/>
    <property type="molecule type" value="Genomic_DNA"/>
</dbReference>
<dbReference type="InterPro" id="IPR000531">
    <property type="entry name" value="Beta-barrel_TonB"/>
</dbReference>
<feature type="repeat" description="TPR" evidence="4">
    <location>
        <begin position="246"/>
        <end position="279"/>
    </location>
</feature>
<dbReference type="InterPro" id="IPR011990">
    <property type="entry name" value="TPR-like_helical_dom_sf"/>
</dbReference>
<dbReference type="InterPro" id="IPR006860">
    <property type="entry name" value="FecR"/>
</dbReference>
<evidence type="ECO:0000256" key="4">
    <source>
        <dbReference type="PROSITE-ProRule" id="PRU00339"/>
    </source>
</evidence>
<dbReference type="GO" id="GO:0009279">
    <property type="term" value="C:cell outer membrane"/>
    <property type="evidence" value="ECO:0007669"/>
    <property type="project" value="UniProtKB-SubCell"/>
</dbReference>
<feature type="chain" id="PRO_5039921171" evidence="5">
    <location>
        <begin position="25"/>
        <end position="1129"/>
    </location>
</feature>
<dbReference type="Gene3D" id="2.60.120.1440">
    <property type="match status" value="1"/>
</dbReference>
<dbReference type="Gene3D" id="2.40.170.20">
    <property type="entry name" value="TonB-dependent receptor, beta-barrel domain"/>
    <property type="match status" value="2"/>
</dbReference>
<organism evidence="8 9">
    <name type="scientific">Futiania mangrovi</name>
    <dbReference type="NCBI Taxonomy" id="2959716"/>
    <lineage>
        <taxon>Bacteria</taxon>
        <taxon>Pseudomonadati</taxon>
        <taxon>Pseudomonadota</taxon>
        <taxon>Alphaproteobacteria</taxon>
        <taxon>Futianiales</taxon>
        <taxon>Futianiaceae</taxon>
        <taxon>Futiania</taxon>
    </lineage>
</organism>